<keyword evidence="4" id="KW-1185">Reference proteome</keyword>
<evidence type="ECO:0000313" key="3">
    <source>
        <dbReference type="EMBL" id="NKY51105.1"/>
    </source>
</evidence>
<proteinExistence type="predicted"/>
<accession>A0A846XZ74</accession>
<name>A0A846XZ74_9NOCA</name>
<dbReference type="EMBL" id="JAAXOP010000006">
    <property type="protein sequence ID" value="NKY51105.1"/>
    <property type="molecule type" value="Genomic_DNA"/>
</dbReference>
<feature type="region of interest" description="Disordered" evidence="1">
    <location>
        <begin position="31"/>
        <end position="53"/>
    </location>
</feature>
<gene>
    <name evidence="3" type="ORF">HGA08_12860</name>
</gene>
<feature type="chain" id="PRO_5032536889" description="Secreted protein" evidence="2">
    <location>
        <begin position="28"/>
        <end position="74"/>
    </location>
</feature>
<dbReference type="Proteomes" id="UP000565711">
    <property type="component" value="Unassembled WGS sequence"/>
</dbReference>
<sequence length="74" mass="6803">MSKIGTLTLIGAATAAVLCSGAGVAAAADTSASATPVVAPGEPDPSGTGSSTTALTDLIQSLVSGSAQATAPSE</sequence>
<reference evidence="3 4" key="1">
    <citation type="submission" date="2020-04" db="EMBL/GenBank/DDBJ databases">
        <title>MicrobeNet Type strains.</title>
        <authorList>
            <person name="Nicholson A.C."/>
        </authorList>
    </citation>
    <scope>NUCLEOTIDE SEQUENCE [LARGE SCALE GENOMIC DNA]</scope>
    <source>
        <strain evidence="3 4">JCM 12354</strain>
    </source>
</reference>
<dbReference type="RefSeq" id="WP_067872023.1">
    <property type="nucleotide sequence ID" value="NZ_JAAXOP010000006.1"/>
</dbReference>
<organism evidence="3 4">
    <name type="scientific">Nocardia vermiculata</name>
    <dbReference type="NCBI Taxonomy" id="257274"/>
    <lineage>
        <taxon>Bacteria</taxon>
        <taxon>Bacillati</taxon>
        <taxon>Actinomycetota</taxon>
        <taxon>Actinomycetes</taxon>
        <taxon>Mycobacteriales</taxon>
        <taxon>Nocardiaceae</taxon>
        <taxon>Nocardia</taxon>
    </lineage>
</organism>
<evidence type="ECO:0000313" key="4">
    <source>
        <dbReference type="Proteomes" id="UP000565711"/>
    </source>
</evidence>
<evidence type="ECO:0008006" key="5">
    <source>
        <dbReference type="Google" id="ProtNLM"/>
    </source>
</evidence>
<keyword evidence="2" id="KW-0732">Signal</keyword>
<comment type="caution">
    <text evidence="3">The sequence shown here is derived from an EMBL/GenBank/DDBJ whole genome shotgun (WGS) entry which is preliminary data.</text>
</comment>
<protein>
    <recommendedName>
        <fullName evidence="5">Secreted protein</fullName>
    </recommendedName>
</protein>
<feature type="signal peptide" evidence="2">
    <location>
        <begin position="1"/>
        <end position="27"/>
    </location>
</feature>
<dbReference type="AlphaFoldDB" id="A0A846XZ74"/>
<evidence type="ECO:0000256" key="2">
    <source>
        <dbReference type="SAM" id="SignalP"/>
    </source>
</evidence>
<evidence type="ECO:0000256" key="1">
    <source>
        <dbReference type="SAM" id="MobiDB-lite"/>
    </source>
</evidence>